<dbReference type="EMBL" id="LHXK01000082">
    <property type="protein sequence ID" value="KXA88760.1"/>
    <property type="molecule type" value="Genomic_DNA"/>
</dbReference>
<feature type="transmembrane region" description="Helical" evidence="1">
    <location>
        <begin position="51"/>
        <end position="70"/>
    </location>
</feature>
<reference evidence="2 3" key="1">
    <citation type="journal article" date="2016" name="Sci. Rep.">
        <title>Metabolic traits of an uncultured archaeal lineage -MSBL1- from brine pools of the Red Sea.</title>
        <authorList>
            <person name="Mwirichia R."/>
            <person name="Alam I."/>
            <person name="Rashid M."/>
            <person name="Vinu M."/>
            <person name="Ba-Alawi W."/>
            <person name="Anthony Kamau A."/>
            <person name="Kamanda Ngugi D."/>
            <person name="Goker M."/>
            <person name="Klenk H.P."/>
            <person name="Bajic V."/>
            <person name="Stingl U."/>
        </authorList>
    </citation>
    <scope>NUCLEOTIDE SEQUENCE [LARGE SCALE GENOMIC DNA]</scope>
    <source>
        <strain evidence="2">SCGC-AAA259B11</strain>
    </source>
</reference>
<dbReference type="AlphaFoldDB" id="A0A133U3K3"/>
<accession>A0A133U3K3</accession>
<proteinExistence type="predicted"/>
<feature type="transmembrane region" description="Helical" evidence="1">
    <location>
        <begin position="23"/>
        <end position="42"/>
    </location>
</feature>
<gene>
    <name evidence="2" type="ORF">AKJ61_04255</name>
</gene>
<name>A0A133U3K3_9EURY</name>
<sequence length="102" mass="10591">IFAVGLIFLIAVAVFPSGTSPHVMVSLSFFGFCALGIFLVGVGESLEKSKLGYLSLALVTVGTPLAYLSAVTFTGAAIPEMVGVICFSVFSISYALKIYGSK</sequence>
<keyword evidence="1" id="KW-1133">Transmembrane helix</keyword>
<feature type="transmembrane region" description="Helical" evidence="1">
    <location>
        <begin position="76"/>
        <end position="96"/>
    </location>
</feature>
<feature type="non-terminal residue" evidence="2">
    <location>
        <position position="1"/>
    </location>
</feature>
<evidence type="ECO:0000256" key="1">
    <source>
        <dbReference type="SAM" id="Phobius"/>
    </source>
</evidence>
<keyword evidence="3" id="KW-1185">Reference proteome</keyword>
<keyword evidence="1" id="KW-0812">Transmembrane</keyword>
<dbReference type="PANTHER" id="PTHR42241">
    <property type="entry name" value="HYPOTHETICAL MEMBRANE PROTEIN, CONSERVED, DUF998 FAMILY"/>
    <property type="match status" value="1"/>
</dbReference>
<protein>
    <submittedName>
        <fullName evidence="2">Uncharacterized protein</fullName>
    </submittedName>
</protein>
<dbReference type="PANTHER" id="PTHR42241:SF2">
    <property type="entry name" value="HYPOTHETICAL MEMBRANE PROTEIN, CONSERVED, DUF998 FAMILY"/>
    <property type="match status" value="1"/>
</dbReference>
<evidence type="ECO:0000313" key="3">
    <source>
        <dbReference type="Proteomes" id="UP000070184"/>
    </source>
</evidence>
<evidence type="ECO:0000313" key="2">
    <source>
        <dbReference type="EMBL" id="KXA88760.1"/>
    </source>
</evidence>
<dbReference type="Proteomes" id="UP000070184">
    <property type="component" value="Unassembled WGS sequence"/>
</dbReference>
<comment type="caution">
    <text evidence="2">The sequence shown here is derived from an EMBL/GenBank/DDBJ whole genome shotgun (WGS) entry which is preliminary data.</text>
</comment>
<keyword evidence="1" id="KW-0472">Membrane</keyword>
<organism evidence="2 3">
    <name type="scientific">candidate division MSBL1 archaeon SCGC-AAA259B11</name>
    <dbReference type="NCBI Taxonomy" id="1698260"/>
    <lineage>
        <taxon>Archaea</taxon>
        <taxon>Methanobacteriati</taxon>
        <taxon>Methanobacteriota</taxon>
        <taxon>candidate division MSBL1</taxon>
    </lineage>
</organism>